<dbReference type="SUPFAM" id="SSF56784">
    <property type="entry name" value="HAD-like"/>
    <property type="match status" value="1"/>
</dbReference>
<comment type="caution">
    <text evidence="17">The sequence shown here is derived from an EMBL/GenBank/DDBJ whole genome shotgun (WGS) entry which is preliminary data.</text>
</comment>
<evidence type="ECO:0000256" key="14">
    <source>
        <dbReference type="ARBA" id="ARBA00023136"/>
    </source>
</evidence>
<feature type="transmembrane region" description="Helical" evidence="15">
    <location>
        <begin position="179"/>
        <end position="197"/>
    </location>
</feature>
<comment type="subcellular location">
    <subcellularLocation>
        <location evidence="1">Cell membrane</location>
        <topology evidence="1">Multi-pass membrane protein</topology>
    </subcellularLocation>
</comment>
<dbReference type="NCBIfam" id="TIGR01494">
    <property type="entry name" value="ATPase_P-type"/>
    <property type="match status" value="1"/>
</dbReference>
<dbReference type="Gene3D" id="3.40.1110.10">
    <property type="entry name" value="Calcium-transporting ATPase, cytoplasmic domain N"/>
    <property type="match status" value="1"/>
</dbReference>
<evidence type="ECO:0000256" key="4">
    <source>
        <dbReference type="ARBA" id="ARBA00022475"/>
    </source>
</evidence>
<evidence type="ECO:0000313" key="17">
    <source>
        <dbReference type="EMBL" id="NYZ64734.1"/>
    </source>
</evidence>
<dbReference type="Pfam" id="PF12156">
    <property type="entry name" value="ATPase-cat_bd"/>
    <property type="match status" value="1"/>
</dbReference>
<dbReference type="NCBIfam" id="TIGR01512">
    <property type="entry name" value="ATPase-IB2_Cd"/>
    <property type="match status" value="1"/>
</dbReference>
<keyword evidence="4 15" id="KW-1003">Cell membrane</keyword>
<dbReference type="InterPro" id="IPR006121">
    <property type="entry name" value="HMA_dom"/>
</dbReference>
<dbReference type="InterPro" id="IPR023299">
    <property type="entry name" value="ATPase_P-typ_cyto_dom_N"/>
</dbReference>
<dbReference type="InterPro" id="IPR018303">
    <property type="entry name" value="ATPase_P-typ_P_site"/>
</dbReference>
<keyword evidence="5" id="KW-0597">Phosphoprotein</keyword>
<dbReference type="PRINTS" id="PR00119">
    <property type="entry name" value="CATATPASE"/>
</dbReference>
<feature type="transmembrane region" description="Helical" evidence="15">
    <location>
        <begin position="148"/>
        <end position="167"/>
    </location>
</feature>
<evidence type="ECO:0000256" key="8">
    <source>
        <dbReference type="ARBA" id="ARBA00022741"/>
    </source>
</evidence>
<feature type="transmembrane region" description="Helical" evidence="15">
    <location>
        <begin position="241"/>
        <end position="259"/>
    </location>
</feature>
<keyword evidence="7 15" id="KW-0479">Metal-binding</keyword>
<dbReference type="InterPro" id="IPR008250">
    <property type="entry name" value="ATPase_P-typ_transduc_dom_A_sf"/>
</dbReference>
<gene>
    <name evidence="17" type="primary">cadA</name>
    <name evidence="17" type="ORF">H0A36_01865</name>
</gene>
<dbReference type="InterPro" id="IPR021993">
    <property type="entry name" value="ATPase-cat-bd"/>
</dbReference>
<feature type="transmembrane region" description="Helical" evidence="15">
    <location>
        <begin position="393"/>
        <end position="415"/>
    </location>
</feature>
<dbReference type="SUPFAM" id="SSF81665">
    <property type="entry name" value="Calcium ATPase, transmembrane domain M"/>
    <property type="match status" value="1"/>
</dbReference>
<dbReference type="InterPro" id="IPR027256">
    <property type="entry name" value="P-typ_ATPase_IB"/>
</dbReference>
<evidence type="ECO:0000256" key="2">
    <source>
        <dbReference type="ARBA" id="ARBA00006024"/>
    </source>
</evidence>
<evidence type="ECO:0000256" key="15">
    <source>
        <dbReference type="RuleBase" id="RU362081"/>
    </source>
</evidence>
<dbReference type="GO" id="GO:0016887">
    <property type="term" value="F:ATP hydrolysis activity"/>
    <property type="evidence" value="ECO:0007669"/>
    <property type="project" value="InterPro"/>
</dbReference>
<dbReference type="Pfam" id="PF00702">
    <property type="entry name" value="Hydrolase"/>
    <property type="match status" value="1"/>
</dbReference>
<dbReference type="GO" id="GO:0005524">
    <property type="term" value="F:ATP binding"/>
    <property type="evidence" value="ECO:0007669"/>
    <property type="project" value="UniProtKB-UniRule"/>
</dbReference>
<dbReference type="FunFam" id="2.70.150.10:FF:000002">
    <property type="entry name" value="Copper-transporting ATPase 1, putative"/>
    <property type="match status" value="1"/>
</dbReference>
<dbReference type="Pfam" id="PF00122">
    <property type="entry name" value="E1-E2_ATPase"/>
    <property type="match status" value="1"/>
</dbReference>
<evidence type="ECO:0000256" key="7">
    <source>
        <dbReference type="ARBA" id="ARBA00022723"/>
    </source>
</evidence>
<feature type="transmembrane region" description="Helical" evidence="15">
    <location>
        <begin position="740"/>
        <end position="758"/>
    </location>
</feature>
<dbReference type="EMBL" id="JACCKB010000002">
    <property type="protein sequence ID" value="NYZ64734.1"/>
    <property type="molecule type" value="Genomic_DNA"/>
</dbReference>
<dbReference type="PROSITE" id="PS50846">
    <property type="entry name" value="HMA_2"/>
    <property type="match status" value="1"/>
</dbReference>
<evidence type="ECO:0000256" key="10">
    <source>
        <dbReference type="ARBA" id="ARBA00022842"/>
    </source>
</evidence>
<dbReference type="PANTHER" id="PTHR43520:SF5">
    <property type="entry name" value="CATION-TRANSPORTING P-TYPE ATPASE-RELATED"/>
    <property type="match status" value="1"/>
</dbReference>
<dbReference type="SUPFAM" id="SSF81653">
    <property type="entry name" value="Calcium ATPase, transduction domain A"/>
    <property type="match status" value="1"/>
</dbReference>
<evidence type="ECO:0000256" key="6">
    <source>
        <dbReference type="ARBA" id="ARBA00022692"/>
    </source>
</evidence>
<dbReference type="InterPro" id="IPR023298">
    <property type="entry name" value="ATPase_P-typ_TM_dom_sf"/>
</dbReference>
<accession>A0A853I3H0</accession>
<dbReference type="AlphaFoldDB" id="A0A853I3H0"/>
<dbReference type="Gene3D" id="3.40.50.1000">
    <property type="entry name" value="HAD superfamily/HAD-like"/>
    <property type="match status" value="1"/>
</dbReference>
<dbReference type="InterPro" id="IPR036163">
    <property type="entry name" value="HMA_dom_sf"/>
</dbReference>
<feature type="domain" description="HMA" evidence="16">
    <location>
        <begin position="60"/>
        <end position="126"/>
    </location>
</feature>
<dbReference type="Gene3D" id="3.30.70.100">
    <property type="match status" value="1"/>
</dbReference>
<organism evidence="17 18">
    <name type="scientific">Spartinivicinus marinus</name>
    <dbReference type="NCBI Taxonomy" id="2994442"/>
    <lineage>
        <taxon>Bacteria</taxon>
        <taxon>Pseudomonadati</taxon>
        <taxon>Pseudomonadota</taxon>
        <taxon>Gammaproteobacteria</taxon>
        <taxon>Oceanospirillales</taxon>
        <taxon>Zooshikellaceae</taxon>
        <taxon>Spartinivicinus</taxon>
    </lineage>
</organism>
<keyword evidence="14 15" id="KW-0472">Membrane</keyword>
<keyword evidence="18" id="KW-1185">Reference proteome</keyword>
<dbReference type="Pfam" id="PF00403">
    <property type="entry name" value="HMA"/>
    <property type="match status" value="1"/>
</dbReference>
<dbReference type="SUPFAM" id="SSF55008">
    <property type="entry name" value="HMA, heavy metal-associated domain"/>
    <property type="match status" value="1"/>
</dbReference>
<dbReference type="NCBIfam" id="TIGR01511">
    <property type="entry name" value="ATPase-IB1_Cu"/>
    <property type="match status" value="1"/>
</dbReference>
<name>A0A853I3H0_9GAMM</name>
<dbReference type="Gene3D" id="2.70.150.10">
    <property type="entry name" value="Calcium-transporting ATPase, cytoplasmic transduction domain A"/>
    <property type="match status" value="1"/>
</dbReference>
<dbReference type="PRINTS" id="PR00943">
    <property type="entry name" value="CUATPASE"/>
</dbReference>
<dbReference type="GO" id="GO:0043682">
    <property type="term" value="F:P-type divalent copper transporter activity"/>
    <property type="evidence" value="ECO:0007669"/>
    <property type="project" value="TreeGrafter"/>
</dbReference>
<reference evidence="17 18" key="1">
    <citation type="submission" date="2020-07" db="EMBL/GenBank/DDBJ databases">
        <title>Endozoicomonas sp. nov., isolated from sediment.</title>
        <authorList>
            <person name="Gu T."/>
        </authorList>
    </citation>
    <scope>NUCLEOTIDE SEQUENCE [LARGE SCALE GENOMIC DNA]</scope>
    <source>
        <strain evidence="17 18">SM1973</strain>
    </source>
</reference>
<dbReference type="InterPro" id="IPR036412">
    <property type="entry name" value="HAD-like_sf"/>
</dbReference>
<evidence type="ECO:0000259" key="16">
    <source>
        <dbReference type="PROSITE" id="PS50846"/>
    </source>
</evidence>
<protein>
    <submittedName>
        <fullName evidence="17">Cadmium-translocating P-type ATPase</fullName>
    </submittedName>
</protein>
<feature type="transmembrane region" description="Helical" evidence="15">
    <location>
        <begin position="217"/>
        <end position="235"/>
    </location>
</feature>
<dbReference type="PANTHER" id="PTHR43520">
    <property type="entry name" value="ATP7, ISOFORM B"/>
    <property type="match status" value="1"/>
</dbReference>
<keyword evidence="11" id="KW-1278">Translocase</keyword>
<evidence type="ECO:0000256" key="9">
    <source>
        <dbReference type="ARBA" id="ARBA00022840"/>
    </source>
</evidence>
<dbReference type="InterPro" id="IPR023214">
    <property type="entry name" value="HAD_sf"/>
</dbReference>
<dbReference type="PROSITE" id="PS01047">
    <property type="entry name" value="HMA_1"/>
    <property type="match status" value="1"/>
</dbReference>
<dbReference type="CDD" id="cd02079">
    <property type="entry name" value="P-type_ATPase_HM"/>
    <property type="match status" value="1"/>
</dbReference>
<dbReference type="InterPro" id="IPR059000">
    <property type="entry name" value="ATPase_P-type_domA"/>
</dbReference>
<dbReference type="NCBIfam" id="TIGR01525">
    <property type="entry name" value="ATPase-IB_hvy"/>
    <property type="match status" value="1"/>
</dbReference>
<keyword evidence="13" id="KW-0406">Ion transport</keyword>
<feature type="transmembrane region" description="Helical" evidence="15">
    <location>
        <begin position="421"/>
        <end position="451"/>
    </location>
</feature>
<evidence type="ECO:0000256" key="11">
    <source>
        <dbReference type="ARBA" id="ARBA00022967"/>
    </source>
</evidence>
<evidence type="ECO:0000256" key="3">
    <source>
        <dbReference type="ARBA" id="ARBA00022448"/>
    </source>
</evidence>
<dbReference type="InterPro" id="IPR001757">
    <property type="entry name" value="P_typ_ATPase"/>
</dbReference>
<dbReference type="GO" id="GO:0055070">
    <property type="term" value="P:copper ion homeostasis"/>
    <property type="evidence" value="ECO:0007669"/>
    <property type="project" value="TreeGrafter"/>
</dbReference>
<evidence type="ECO:0000256" key="13">
    <source>
        <dbReference type="ARBA" id="ARBA00023065"/>
    </source>
</evidence>
<comment type="similarity">
    <text evidence="2 15">Belongs to the cation transport ATPase (P-type) (TC 3.A.3) family. Type IB subfamily.</text>
</comment>
<dbReference type="Proteomes" id="UP000569732">
    <property type="component" value="Unassembled WGS sequence"/>
</dbReference>
<keyword evidence="10" id="KW-0460">Magnesium</keyword>
<dbReference type="PROSITE" id="PS00154">
    <property type="entry name" value="ATPASE_E1_E2"/>
    <property type="match status" value="1"/>
</dbReference>
<dbReference type="GO" id="GO:0005507">
    <property type="term" value="F:copper ion binding"/>
    <property type="evidence" value="ECO:0007669"/>
    <property type="project" value="TreeGrafter"/>
</dbReference>
<keyword evidence="3" id="KW-0813">Transport</keyword>
<proteinExistence type="inferred from homology"/>
<evidence type="ECO:0000256" key="1">
    <source>
        <dbReference type="ARBA" id="ARBA00004651"/>
    </source>
</evidence>
<evidence type="ECO:0000256" key="12">
    <source>
        <dbReference type="ARBA" id="ARBA00022989"/>
    </source>
</evidence>
<dbReference type="InterPro" id="IPR017969">
    <property type="entry name" value="Heavy-metal-associated_CS"/>
</dbReference>
<keyword evidence="8 15" id="KW-0547">Nucleotide-binding</keyword>
<evidence type="ECO:0000256" key="5">
    <source>
        <dbReference type="ARBA" id="ARBA00022553"/>
    </source>
</evidence>
<feature type="transmembrane region" description="Helical" evidence="15">
    <location>
        <begin position="716"/>
        <end position="734"/>
    </location>
</feature>
<sequence>MCCPACQTVAEAIDQGGLNQYYQYRTNKAAKAEAASQQFQVYDEPALQDTFVKTQSNGDKTALLLLENIHCAACIWLIEQHLQQFPAVKQAAVNFTQHQLQLCWDANIMPLSELMAALQQIGYPPLPFHPNQQQNLMAKQRHKMVRQLAVAGIGAMQVMMYAVALYAGALQGIAEQHQWFLRWVSFIVATPVVFYAAKPFFQTAWRDIRIRQLSMDVPIALAIGGAYSASSWAMLTNSGEVYFDSVCMFTFFLLLGRFVEFNTRQRAHLSSSRLNQLLPDQVTILSKGKEAVIPLTLLKPADIILVKPGATIPADGTILAGQTTINEAALTGEFLPEPRQAGDQVIAGSINVDQPVQVQVTHTGLDTQLACIEQLLNQAQQDKPPIALLANKVAHYFVASVLVIATLVFFSWWWLAPEDALWVTLSVLVVTCPCALSLATPTALTAATYALQQQGFLITKGHLLEGLTTISHIVFDKTGTLTTGQFSLTQMVPIAAIKTDQAMALAAALEIHSEHPIAKAFPASSAYQAVDITNTPGQGISGTIDGTDYRMGIASYAWPTEKVTPPSSHGHWLLLADDQQPIAWFEVNDSLREEVIDTVTALQRHGFKLSLLTGDRSAQASITAQALTIHNLKQGASPEDKLAYIKALQDQGDKVLMVGDGVNDAPVLAAADVSVAMGSATDLAKTHADGILLNGKLATLLTALTKAQKTRQIIRGNLIWSLTYNVVALPLAALGMIPPWAAAIGMTSSSLVVVLNALRLNAQQVNQAQPDTTAKFTWNSQQPHQNTTGV</sequence>
<evidence type="ECO:0000313" key="18">
    <source>
        <dbReference type="Proteomes" id="UP000569732"/>
    </source>
</evidence>
<keyword evidence="6 15" id="KW-0812">Transmembrane</keyword>
<keyword evidence="9 15" id="KW-0067">ATP-binding</keyword>
<dbReference type="CDD" id="cd00371">
    <property type="entry name" value="HMA"/>
    <property type="match status" value="1"/>
</dbReference>
<keyword evidence="12 15" id="KW-1133">Transmembrane helix</keyword>
<dbReference type="GO" id="GO:0005886">
    <property type="term" value="C:plasma membrane"/>
    <property type="evidence" value="ECO:0007669"/>
    <property type="project" value="UniProtKB-SubCell"/>
</dbReference>